<protein>
    <submittedName>
        <fullName evidence="3">Por secretion system C-terminal sorting domain-containing protein</fullName>
    </submittedName>
</protein>
<dbReference type="EMBL" id="FQWH01000005">
    <property type="protein sequence ID" value="SHG91211.1"/>
    <property type="molecule type" value="Genomic_DNA"/>
</dbReference>
<reference evidence="3 4" key="1">
    <citation type="submission" date="2016-11" db="EMBL/GenBank/DDBJ databases">
        <authorList>
            <person name="Jaros S."/>
            <person name="Januszkiewicz K."/>
            <person name="Wedrychowicz H."/>
        </authorList>
    </citation>
    <scope>NUCLEOTIDE SEQUENCE [LARGE SCALE GENOMIC DNA]</scope>
    <source>
        <strain evidence="3 4">DSM 6792</strain>
    </source>
</reference>
<sequence>MKIKLLLIFFAFLVIKVEAQQKIYDFTSYAVSFEKINDKLIFEASEADTGREIWESDGTPSGTKLIKDIYQGTKSSVAGILNTGAVINNNLYFIAKDESSSGEIWKTDGTEAGTVKVTSFINGRTSKLTTVGNLIYFLIQEDDKLQVWKTDGTAAGTILVKDNMPIWNTPSFQGKCNDTFIFTFQAYGINDSRVWRSNGTLEGTFPITSEIDGNGSDHVGTSGLSQYIEHNGKLYFVSRYYLHETDGTLENTRTVGEVWKAQQNLVQYSSVIEAGNNLYFMFFSADLYQLAIWKFDSINNNVAEIYNKISTHYFTPSNFTKTNNSLLFSGANETGGTSLVSLNLTDYKETNLGELSNGIPKPFIFLPLVDESTFFQINDNEYYIASLDQNQFRKGYIFDLRSNSLKQVAALDNVLSFVSFNDYLYYAKDNKFWKYANNLSIPLVENKSSLVLYPNPSSDFINIKTENDTRLENFQIFDLNGRLVRTSALDLNNKIDISNLNQGSYILKAKVNGALISKKIVKK</sequence>
<dbReference type="Proteomes" id="UP000184112">
    <property type="component" value="Unassembled WGS sequence"/>
</dbReference>
<name>A0A1M5NNS2_FLAJO</name>
<accession>A0A1M5NNS2</accession>
<organism evidence="3 4">
    <name type="scientific">Flavobacterium johnsoniae</name>
    <name type="common">Cytophaga johnsonae</name>
    <dbReference type="NCBI Taxonomy" id="986"/>
    <lineage>
        <taxon>Bacteria</taxon>
        <taxon>Pseudomonadati</taxon>
        <taxon>Bacteroidota</taxon>
        <taxon>Flavobacteriia</taxon>
        <taxon>Flavobacteriales</taxon>
        <taxon>Flavobacteriaceae</taxon>
        <taxon>Flavobacterium</taxon>
    </lineage>
</organism>
<gene>
    <name evidence="3" type="ORF">SAMN05444388_10577</name>
</gene>
<dbReference type="Pfam" id="PF18962">
    <property type="entry name" value="Por_Secre_tail"/>
    <property type="match status" value="1"/>
</dbReference>
<evidence type="ECO:0000313" key="4">
    <source>
        <dbReference type="Proteomes" id="UP000184112"/>
    </source>
</evidence>
<evidence type="ECO:0000313" key="3">
    <source>
        <dbReference type="EMBL" id="SHG91211.1"/>
    </source>
</evidence>
<dbReference type="InterPro" id="IPR026444">
    <property type="entry name" value="Secre_tail"/>
</dbReference>
<dbReference type="AlphaFoldDB" id="A0A1M5NNS2"/>
<evidence type="ECO:0000259" key="2">
    <source>
        <dbReference type="Pfam" id="PF18962"/>
    </source>
</evidence>
<dbReference type="NCBIfam" id="TIGR04183">
    <property type="entry name" value="Por_Secre_tail"/>
    <property type="match status" value="1"/>
</dbReference>
<keyword evidence="1" id="KW-0732">Signal</keyword>
<proteinExistence type="predicted"/>
<dbReference type="RefSeq" id="WP_073409617.1">
    <property type="nucleotide sequence ID" value="NZ_FQWH01000005.1"/>
</dbReference>
<evidence type="ECO:0000256" key="1">
    <source>
        <dbReference type="ARBA" id="ARBA00022729"/>
    </source>
</evidence>
<feature type="domain" description="Secretion system C-terminal sorting" evidence="2">
    <location>
        <begin position="452"/>
        <end position="521"/>
    </location>
</feature>